<feature type="region of interest" description="Disordered" evidence="1">
    <location>
        <begin position="544"/>
        <end position="613"/>
    </location>
</feature>
<evidence type="ECO:0000313" key="4">
    <source>
        <dbReference type="Proteomes" id="UP001500307"/>
    </source>
</evidence>
<feature type="compositionally biased region" description="Basic and acidic residues" evidence="1">
    <location>
        <begin position="8"/>
        <end position="20"/>
    </location>
</feature>
<keyword evidence="2" id="KW-0472">Membrane</keyword>
<organism evidence="3 4">
    <name type="scientific">Micromonospora coerulea</name>
    <dbReference type="NCBI Taxonomy" id="47856"/>
    <lineage>
        <taxon>Bacteria</taxon>
        <taxon>Bacillati</taxon>
        <taxon>Actinomycetota</taxon>
        <taxon>Actinomycetes</taxon>
        <taxon>Micromonosporales</taxon>
        <taxon>Micromonosporaceae</taxon>
        <taxon>Micromonospora</taxon>
    </lineage>
</organism>
<feature type="compositionally biased region" description="Low complexity" evidence="1">
    <location>
        <begin position="545"/>
        <end position="589"/>
    </location>
</feature>
<feature type="transmembrane region" description="Helical" evidence="2">
    <location>
        <begin position="107"/>
        <end position="129"/>
    </location>
</feature>
<evidence type="ECO:0000313" key="3">
    <source>
        <dbReference type="EMBL" id="GAA4569930.1"/>
    </source>
</evidence>
<keyword evidence="4" id="KW-1185">Reference proteome</keyword>
<name>A0ABP8SKG4_9ACTN</name>
<dbReference type="Proteomes" id="UP001500307">
    <property type="component" value="Unassembled WGS sequence"/>
</dbReference>
<keyword evidence="2" id="KW-0812">Transmembrane</keyword>
<feature type="compositionally biased region" description="Basic and acidic residues" evidence="1">
    <location>
        <begin position="29"/>
        <end position="42"/>
    </location>
</feature>
<feature type="transmembrane region" description="Helical" evidence="2">
    <location>
        <begin position="135"/>
        <end position="157"/>
    </location>
</feature>
<accession>A0ABP8SKG4</accession>
<feature type="compositionally biased region" description="Polar residues" evidence="1">
    <location>
        <begin position="596"/>
        <end position="613"/>
    </location>
</feature>
<dbReference type="EMBL" id="BAABGU010000013">
    <property type="protein sequence ID" value="GAA4569930.1"/>
    <property type="molecule type" value="Genomic_DNA"/>
</dbReference>
<feature type="region of interest" description="Disordered" evidence="1">
    <location>
        <begin position="1"/>
        <end position="48"/>
    </location>
</feature>
<sequence length="671" mass="72756">MQPAEPVATHRESGSPDAPRRPPSSDTIGGDRARAADRRGDMRGLSSETARADELRQRLFRPAERWGWAYFAPAPVAVHPEAGRPPIHQQIYVAPDYAFRQKQSKRAWLGLLGFLFLTFWAVVCAGGALRPLPLTAKWVTSLILAVGVVLSVTRFILVRRRFRVMKRAYGTQRRAAAEGYEKARADWEQRVSEHNRSEYHRYHSTMLWHPLPANPNASRVDVFGGTEDGWASLLATTGAAALAAGSSMLILDFTEQAVADNLVVLAAEQEQPVAVHELPPDLPVLSLLGDLQAAELAELTAEAVHSLQRPALGGDLRGLHADLLTAVATRLTGPVTFTRLHAGVQVLRRVHEVTPTSVLTPDEIRALNSYVDVAGSTEQARNELQALDGALNLIAQEEEAAGEGVDVRGFDSVWPQRGLSVVATTSKVRRRKQFLDYIVFYRTLRELQNRHAGGREILVVAGADRIGLDALETMTRQARRVGVRLILLLEHLRDDLQKLLGGSDSVTILMRLGNGAEAATAAEFIGRGHRFVLSQLTEQVGRTFTSGSASSVGESSGTSTSRGYSRGSGFSSSGDGRSSSSSTSGYTRSTTRERSQNWSETVNQAAADSTTTGSTQARVYDYTVEPTTLQSLAPTAFVLVETGMAGRRVVVGDCNPGIVLLDRVAVESTPS</sequence>
<proteinExistence type="predicted"/>
<reference evidence="4" key="1">
    <citation type="journal article" date="2019" name="Int. J. Syst. Evol. Microbiol.">
        <title>The Global Catalogue of Microorganisms (GCM) 10K type strain sequencing project: providing services to taxonomists for standard genome sequencing and annotation.</title>
        <authorList>
            <consortium name="The Broad Institute Genomics Platform"/>
            <consortium name="The Broad Institute Genome Sequencing Center for Infectious Disease"/>
            <person name="Wu L."/>
            <person name="Ma J."/>
        </authorList>
    </citation>
    <scope>NUCLEOTIDE SEQUENCE [LARGE SCALE GENOMIC DNA]</scope>
    <source>
        <strain evidence="4">JCM 3175</strain>
    </source>
</reference>
<protein>
    <recommendedName>
        <fullName evidence="5">Type VII secretion protein EccE</fullName>
    </recommendedName>
</protein>
<gene>
    <name evidence="3" type="ORF">GCM10023176_27530</name>
</gene>
<comment type="caution">
    <text evidence="3">The sequence shown here is derived from an EMBL/GenBank/DDBJ whole genome shotgun (WGS) entry which is preliminary data.</text>
</comment>
<evidence type="ECO:0000256" key="2">
    <source>
        <dbReference type="SAM" id="Phobius"/>
    </source>
</evidence>
<keyword evidence="2" id="KW-1133">Transmembrane helix</keyword>
<evidence type="ECO:0000256" key="1">
    <source>
        <dbReference type="SAM" id="MobiDB-lite"/>
    </source>
</evidence>
<evidence type="ECO:0008006" key="5">
    <source>
        <dbReference type="Google" id="ProtNLM"/>
    </source>
</evidence>